<feature type="transmembrane region" description="Helical" evidence="5">
    <location>
        <begin position="77"/>
        <end position="95"/>
    </location>
</feature>
<organism evidence="6 7">
    <name type="scientific">Croceitalea dokdonensis DOKDO 023</name>
    <dbReference type="NCBI Taxonomy" id="1300341"/>
    <lineage>
        <taxon>Bacteria</taxon>
        <taxon>Pseudomonadati</taxon>
        <taxon>Bacteroidota</taxon>
        <taxon>Flavobacteriia</taxon>
        <taxon>Flavobacteriales</taxon>
        <taxon>Flavobacteriaceae</taxon>
        <taxon>Croceitalea</taxon>
    </lineage>
</organism>
<keyword evidence="2 5" id="KW-0812">Transmembrane</keyword>
<keyword evidence="3 5" id="KW-1133">Transmembrane helix</keyword>
<evidence type="ECO:0000313" key="6">
    <source>
        <dbReference type="EMBL" id="KPM31105.1"/>
    </source>
</evidence>
<evidence type="ECO:0000256" key="3">
    <source>
        <dbReference type="ARBA" id="ARBA00022989"/>
    </source>
</evidence>
<name>A0A0P7AT93_9FLAO</name>
<feature type="transmembrane region" description="Helical" evidence="5">
    <location>
        <begin position="51"/>
        <end position="71"/>
    </location>
</feature>
<comment type="subcellular location">
    <subcellularLocation>
        <location evidence="1">Membrane</location>
        <topology evidence="1">Multi-pass membrane protein</topology>
    </subcellularLocation>
</comment>
<keyword evidence="4 5" id="KW-0472">Membrane</keyword>
<accession>A0A0P7AT93</accession>
<evidence type="ECO:0000256" key="5">
    <source>
        <dbReference type="SAM" id="Phobius"/>
    </source>
</evidence>
<dbReference type="OrthoDB" id="1493324at2"/>
<dbReference type="EMBL" id="LDJX01000006">
    <property type="protein sequence ID" value="KPM31105.1"/>
    <property type="molecule type" value="Genomic_DNA"/>
</dbReference>
<dbReference type="GO" id="GO:0016020">
    <property type="term" value="C:membrane"/>
    <property type="evidence" value="ECO:0007669"/>
    <property type="project" value="UniProtKB-SubCell"/>
</dbReference>
<evidence type="ECO:0000313" key="7">
    <source>
        <dbReference type="Proteomes" id="UP000050280"/>
    </source>
</evidence>
<dbReference type="STRING" id="1300341.I595_3083"/>
<protein>
    <recommendedName>
        <fullName evidence="8">DoxX family protein</fullName>
    </recommendedName>
</protein>
<feature type="transmembrane region" description="Helical" evidence="5">
    <location>
        <begin position="6"/>
        <end position="24"/>
    </location>
</feature>
<evidence type="ECO:0008006" key="8">
    <source>
        <dbReference type="Google" id="ProtNLM"/>
    </source>
</evidence>
<reference evidence="6 7" key="1">
    <citation type="submission" date="2015-09" db="EMBL/GenBank/DDBJ databases">
        <title>Genome sequence of the marine flavobacterium Croceitalea dokdonensis DOKDO 023 that contains proton- and sodium-pumping rhodopsins.</title>
        <authorList>
            <person name="Kwon S.-K."/>
            <person name="Lee H.K."/>
            <person name="Kwak M.-J."/>
            <person name="Kim J.F."/>
        </authorList>
    </citation>
    <scope>NUCLEOTIDE SEQUENCE [LARGE SCALE GENOMIC DNA]</scope>
    <source>
        <strain evidence="6 7">DOKDO 023</strain>
    </source>
</reference>
<evidence type="ECO:0000256" key="4">
    <source>
        <dbReference type="ARBA" id="ARBA00023136"/>
    </source>
</evidence>
<dbReference type="AlphaFoldDB" id="A0A0P7AT93"/>
<dbReference type="RefSeq" id="WP_054560063.1">
    <property type="nucleotide sequence ID" value="NZ_LDJX01000006.1"/>
</dbReference>
<gene>
    <name evidence="6" type="ORF">I595_3083</name>
</gene>
<feature type="transmembrane region" description="Helical" evidence="5">
    <location>
        <begin position="107"/>
        <end position="123"/>
    </location>
</feature>
<evidence type="ECO:0000256" key="1">
    <source>
        <dbReference type="ARBA" id="ARBA00004141"/>
    </source>
</evidence>
<comment type="caution">
    <text evidence="6">The sequence shown here is derived from an EMBL/GenBank/DDBJ whole genome shotgun (WGS) entry which is preliminary data.</text>
</comment>
<keyword evidence="7" id="KW-1185">Reference proteome</keyword>
<proteinExistence type="predicted"/>
<dbReference type="InterPro" id="IPR032808">
    <property type="entry name" value="DoxX"/>
</dbReference>
<dbReference type="Pfam" id="PF13564">
    <property type="entry name" value="DoxX_2"/>
    <property type="match status" value="1"/>
</dbReference>
<dbReference type="Proteomes" id="UP000050280">
    <property type="component" value="Unassembled WGS sequence"/>
</dbReference>
<sequence length="125" mass="13994">MEYLIWGIKIVLFISIINVWFFRFNKKTPWRGAKAGSMQEEFSAYGLSKTMMYAIGFLKVTSATLLLISIAMPKLTVYPAILMAVLMMGAIGMHFKINDALKKSLPAFIFLLLSAILILHSSGNL</sequence>
<evidence type="ECO:0000256" key="2">
    <source>
        <dbReference type="ARBA" id="ARBA00022692"/>
    </source>
</evidence>